<evidence type="ECO:0000313" key="1">
    <source>
        <dbReference type="EMBL" id="QHT90392.1"/>
    </source>
</evidence>
<sequence>MDQYIICDQICQSMPIPRLKSDIRDSLLKTLYEDIVHSFSKPIPPSIQPNFLEKTTKYIQGENFSIIPEEIRDYIHTMDKGEHSKTAFVLPSGRSVLLYIWFPHKSTKRSVHKILKKIYQWLSYLDTFVSDSCSKDLTIYLYMTKLCKKLPAKTITLDVNCINNAFSYPCKPTNEIYIYREEEWFKVFIHETMHAMGLDFAGYDYSKTSNRIHHIVFSGVPSNNIDLTEAYTETWAEILIILINVYYTTHQLTYTRQVSQIVEKSIYYEKVWALIQCIKVLNHQHISYQDLLLGQPYRENTAPVFAYFVLKAICMFHMEDFLEWCNTHKIQQTSPVALPPSKLVVVGILPTDQTVHDASQRSNRTRLSTDKKSHNISNIFVFHYSIHNIQSFGDFIIKHAFSQMFTNCINKIEYHNHHLGHSLRMSLWG</sequence>
<dbReference type="EMBL" id="MN740153">
    <property type="protein sequence ID" value="QHT90392.1"/>
    <property type="molecule type" value="Genomic_DNA"/>
</dbReference>
<protein>
    <submittedName>
        <fullName evidence="1">Uncharacterized protein</fullName>
    </submittedName>
</protein>
<accession>A0A6C0IC25</accession>
<proteinExistence type="predicted"/>
<reference evidence="1" key="1">
    <citation type="journal article" date="2020" name="Nature">
        <title>Giant virus diversity and host interactions through global metagenomics.</title>
        <authorList>
            <person name="Schulz F."/>
            <person name="Roux S."/>
            <person name="Paez-Espino D."/>
            <person name="Jungbluth S."/>
            <person name="Walsh D.A."/>
            <person name="Denef V.J."/>
            <person name="McMahon K.D."/>
            <person name="Konstantinidis K.T."/>
            <person name="Eloe-Fadrosh E.A."/>
            <person name="Kyrpides N.C."/>
            <person name="Woyke T."/>
        </authorList>
    </citation>
    <scope>NUCLEOTIDE SEQUENCE</scope>
    <source>
        <strain evidence="1">GVMAG-M-3300023184-68</strain>
    </source>
</reference>
<dbReference type="AlphaFoldDB" id="A0A6C0IC25"/>
<name>A0A6C0IC25_9ZZZZ</name>
<organism evidence="1">
    <name type="scientific">viral metagenome</name>
    <dbReference type="NCBI Taxonomy" id="1070528"/>
    <lineage>
        <taxon>unclassified sequences</taxon>
        <taxon>metagenomes</taxon>
        <taxon>organismal metagenomes</taxon>
    </lineage>
</organism>